<protein>
    <recommendedName>
        <fullName evidence="4">Type-4 uracil-DNA glycosylase</fullName>
        <ecNumber evidence="3">3.2.2.27</ecNumber>
    </recommendedName>
</protein>
<dbReference type="AlphaFoldDB" id="A0A3S3RHE9"/>
<evidence type="ECO:0000256" key="6">
    <source>
        <dbReference type="ARBA" id="ARBA00022723"/>
    </source>
</evidence>
<proteinExistence type="inferred from homology"/>
<sequence>MNAASDLDPRELRALLHFYADLGVEWLVEEEPVDRFAQFAAQKAAHSAAKTKAAARPSPLQADDVPSSSGSSASVPAGRAESATSARPAAPVTSAPVPSSGPVSIPDGEAVAAARFAADSARSLPELQAAIEAFNGCNLKNGARSTVFASGSAAAGIMVLGPMPNADDDREGIPFSGRQGQLLDRMLGAIGLSRETVLLTNIIPWRPPGNRMPSPAELEICRPFLERQLALAEPKHLLLLGNFPARFFLGGTGTIHSMRGEWRKISMAGTEAEALATLHPQELLAAPANKSLAWQDLLAFKQRIMAVNA</sequence>
<evidence type="ECO:0000256" key="8">
    <source>
        <dbReference type="ARBA" id="ARBA00022801"/>
    </source>
</evidence>
<evidence type="ECO:0000256" key="3">
    <source>
        <dbReference type="ARBA" id="ARBA00012030"/>
    </source>
</evidence>
<dbReference type="InterPro" id="IPR005273">
    <property type="entry name" value="Ura-DNA_glyco_family4"/>
</dbReference>
<dbReference type="GO" id="GO:0006281">
    <property type="term" value="P:DNA repair"/>
    <property type="evidence" value="ECO:0007669"/>
    <property type="project" value="UniProtKB-KW"/>
</dbReference>
<keyword evidence="11" id="KW-0234">DNA repair</keyword>
<dbReference type="Gene3D" id="3.40.470.10">
    <property type="entry name" value="Uracil-DNA glycosylase-like domain"/>
    <property type="match status" value="1"/>
</dbReference>
<keyword evidence="9" id="KW-0408">Iron</keyword>
<evidence type="ECO:0000313" key="15">
    <source>
        <dbReference type="Proteomes" id="UP000287687"/>
    </source>
</evidence>
<evidence type="ECO:0000256" key="12">
    <source>
        <dbReference type="SAM" id="MobiDB-lite"/>
    </source>
</evidence>
<dbReference type="GO" id="GO:0051539">
    <property type="term" value="F:4 iron, 4 sulfur cluster binding"/>
    <property type="evidence" value="ECO:0007669"/>
    <property type="project" value="UniProtKB-KW"/>
</dbReference>
<dbReference type="InterPro" id="IPR005122">
    <property type="entry name" value="Uracil-DNA_glycosylase-like"/>
</dbReference>
<dbReference type="EC" id="3.2.2.27" evidence="3"/>
<evidence type="ECO:0000256" key="5">
    <source>
        <dbReference type="ARBA" id="ARBA00022485"/>
    </source>
</evidence>
<evidence type="ECO:0000256" key="4">
    <source>
        <dbReference type="ARBA" id="ARBA00019403"/>
    </source>
</evidence>
<evidence type="ECO:0000256" key="2">
    <source>
        <dbReference type="ARBA" id="ARBA00006521"/>
    </source>
</evidence>
<dbReference type="SMART" id="SM00987">
    <property type="entry name" value="UreE_C"/>
    <property type="match status" value="1"/>
</dbReference>
<dbReference type="InterPro" id="IPR051536">
    <property type="entry name" value="UDG_Type-4/5"/>
</dbReference>
<dbReference type="NCBIfam" id="TIGR00758">
    <property type="entry name" value="UDG_fam4"/>
    <property type="match status" value="1"/>
</dbReference>
<dbReference type="GO" id="GO:0004844">
    <property type="term" value="F:uracil DNA N-glycosylase activity"/>
    <property type="evidence" value="ECO:0007669"/>
    <property type="project" value="UniProtKB-EC"/>
</dbReference>
<keyword evidence="6" id="KW-0479">Metal-binding</keyword>
<accession>A0A3S3RHE9</accession>
<keyword evidence="5" id="KW-0004">4Fe-4S</keyword>
<gene>
    <name evidence="14" type="ORF">EPK99_20210</name>
</gene>
<dbReference type="CDD" id="cd10030">
    <property type="entry name" value="UDG-F4_TTUDGA_SPO1dp_like"/>
    <property type="match status" value="1"/>
</dbReference>
<dbReference type="InterPro" id="IPR036895">
    <property type="entry name" value="Uracil-DNA_glycosylase-like_sf"/>
</dbReference>
<keyword evidence="10" id="KW-0411">Iron-sulfur</keyword>
<dbReference type="RefSeq" id="WP_128444870.1">
    <property type="nucleotide sequence ID" value="NZ_SBIP01000004.1"/>
</dbReference>
<evidence type="ECO:0000259" key="13">
    <source>
        <dbReference type="SMART" id="SM00986"/>
    </source>
</evidence>
<name>A0A3S3RHE9_9HYPH</name>
<dbReference type="Pfam" id="PF03167">
    <property type="entry name" value="UDG"/>
    <property type="match status" value="1"/>
</dbReference>
<comment type="caution">
    <text evidence="14">The sequence shown here is derived from an EMBL/GenBank/DDBJ whole genome shotgun (WGS) entry which is preliminary data.</text>
</comment>
<dbReference type="SMART" id="SM00986">
    <property type="entry name" value="UDG"/>
    <property type="match status" value="1"/>
</dbReference>
<evidence type="ECO:0000256" key="1">
    <source>
        <dbReference type="ARBA" id="ARBA00001400"/>
    </source>
</evidence>
<dbReference type="PANTHER" id="PTHR33693">
    <property type="entry name" value="TYPE-5 URACIL-DNA GLYCOSYLASE"/>
    <property type="match status" value="1"/>
</dbReference>
<evidence type="ECO:0000256" key="11">
    <source>
        <dbReference type="ARBA" id="ARBA00023204"/>
    </source>
</evidence>
<dbReference type="OrthoDB" id="5290748at2"/>
<keyword evidence="15" id="KW-1185">Reference proteome</keyword>
<evidence type="ECO:0000256" key="10">
    <source>
        <dbReference type="ARBA" id="ARBA00023014"/>
    </source>
</evidence>
<evidence type="ECO:0000313" key="14">
    <source>
        <dbReference type="EMBL" id="RWX75992.1"/>
    </source>
</evidence>
<dbReference type="Proteomes" id="UP000287687">
    <property type="component" value="Unassembled WGS sequence"/>
</dbReference>
<comment type="catalytic activity">
    <reaction evidence="1">
        <text>Hydrolyzes single-stranded DNA or mismatched double-stranded DNA and polynucleotides, releasing free uracil.</text>
        <dbReference type="EC" id="3.2.2.27"/>
    </reaction>
</comment>
<evidence type="ECO:0000256" key="9">
    <source>
        <dbReference type="ARBA" id="ARBA00023004"/>
    </source>
</evidence>
<feature type="domain" description="Uracil-DNA glycosylase-like" evidence="13">
    <location>
        <begin position="148"/>
        <end position="298"/>
    </location>
</feature>
<dbReference type="EMBL" id="SBIP01000004">
    <property type="protein sequence ID" value="RWX75992.1"/>
    <property type="molecule type" value="Genomic_DNA"/>
</dbReference>
<reference evidence="14 15" key="1">
    <citation type="submission" date="2019-01" db="EMBL/GenBank/DDBJ databases">
        <title>The draft genome of Rhizobium sp. 24NR.</title>
        <authorList>
            <person name="Liu L."/>
            <person name="Liang L."/>
            <person name="Shi S."/>
            <person name="Xu L."/>
            <person name="Wang X."/>
            <person name="Li L."/>
            <person name="Zhang X."/>
        </authorList>
    </citation>
    <scope>NUCLEOTIDE SEQUENCE [LARGE SCALE GENOMIC DNA]</scope>
    <source>
        <strain evidence="14 15">24NR</strain>
    </source>
</reference>
<evidence type="ECO:0000256" key="7">
    <source>
        <dbReference type="ARBA" id="ARBA00022763"/>
    </source>
</evidence>
<dbReference type="GO" id="GO:0046872">
    <property type="term" value="F:metal ion binding"/>
    <property type="evidence" value="ECO:0007669"/>
    <property type="project" value="UniProtKB-KW"/>
</dbReference>
<organism evidence="14 15">
    <name type="scientific">Neorhizobium lilium</name>
    <dbReference type="NCBI Taxonomy" id="2503024"/>
    <lineage>
        <taxon>Bacteria</taxon>
        <taxon>Pseudomonadati</taxon>
        <taxon>Pseudomonadota</taxon>
        <taxon>Alphaproteobacteria</taxon>
        <taxon>Hyphomicrobiales</taxon>
        <taxon>Rhizobiaceae</taxon>
        <taxon>Rhizobium/Agrobacterium group</taxon>
        <taxon>Neorhizobium</taxon>
    </lineage>
</organism>
<dbReference type="PANTHER" id="PTHR33693:SF1">
    <property type="entry name" value="TYPE-4 URACIL-DNA GLYCOSYLASE"/>
    <property type="match status" value="1"/>
</dbReference>
<keyword evidence="8" id="KW-0378">Hydrolase</keyword>
<dbReference type="SUPFAM" id="SSF52141">
    <property type="entry name" value="Uracil-DNA glycosylase-like"/>
    <property type="match status" value="1"/>
</dbReference>
<comment type="similarity">
    <text evidence="2">Belongs to the uracil-DNA glycosylase (UDG) superfamily. Type 4 (UDGa) family.</text>
</comment>
<keyword evidence="7" id="KW-0227">DNA damage</keyword>
<feature type="region of interest" description="Disordered" evidence="12">
    <location>
        <begin position="47"/>
        <end position="103"/>
    </location>
</feature>
<feature type="compositionally biased region" description="Low complexity" evidence="12">
    <location>
        <begin position="63"/>
        <end position="103"/>
    </location>
</feature>